<evidence type="ECO:0000313" key="2">
    <source>
        <dbReference type="Proteomes" id="UP001500418"/>
    </source>
</evidence>
<sequence length="95" mass="10269">MPPVPSSQPGRAPSAGQCGLLTERIARQLEHDICSGAFEVGAIEARDVELACRRTREHLTLALRTYGAGLDVQVDGMARHHIEALLAGPERRVQS</sequence>
<dbReference type="Proteomes" id="UP001500418">
    <property type="component" value="Unassembled WGS sequence"/>
</dbReference>
<name>A0ABN1Q973_9ACTN</name>
<keyword evidence="2" id="KW-1185">Reference proteome</keyword>
<comment type="caution">
    <text evidence="1">The sequence shown here is derived from an EMBL/GenBank/DDBJ whole genome shotgun (WGS) entry which is preliminary data.</text>
</comment>
<protein>
    <submittedName>
        <fullName evidence="1">Uncharacterized protein</fullName>
    </submittedName>
</protein>
<accession>A0ABN1Q973</accession>
<evidence type="ECO:0000313" key="1">
    <source>
        <dbReference type="EMBL" id="GAA0939383.1"/>
    </source>
</evidence>
<organism evidence="1 2">
    <name type="scientific">Streptomyces rhizosphaericus</name>
    <dbReference type="NCBI Taxonomy" id="114699"/>
    <lineage>
        <taxon>Bacteria</taxon>
        <taxon>Bacillati</taxon>
        <taxon>Actinomycetota</taxon>
        <taxon>Actinomycetes</taxon>
        <taxon>Kitasatosporales</taxon>
        <taxon>Streptomycetaceae</taxon>
        <taxon>Streptomyces</taxon>
        <taxon>Streptomyces violaceusniger group</taxon>
    </lineage>
</organism>
<reference evidence="1 2" key="1">
    <citation type="journal article" date="2019" name="Int. J. Syst. Evol. Microbiol.">
        <title>The Global Catalogue of Microorganisms (GCM) 10K type strain sequencing project: providing services to taxonomists for standard genome sequencing and annotation.</title>
        <authorList>
            <consortium name="The Broad Institute Genomics Platform"/>
            <consortium name="The Broad Institute Genome Sequencing Center for Infectious Disease"/>
            <person name="Wu L."/>
            <person name="Ma J."/>
        </authorList>
    </citation>
    <scope>NUCLEOTIDE SEQUENCE [LARGE SCALE GENOMIC DNA]</scope>
    <source>
        <strain evidence="1 2">JCM 11444</strain>
    </source>
</reference>
<proteinExistence type="predicted"/>
<gene>
    <name evidence="1" type="ORF">GCM10009575_053020</name>
</gene>
<dbReference type="EMBL" id="BAAAID010000036">
    <property type="protein sequence ID" value="GAA0939383.1"/>
    <property type="molecule type" value="Genomic_DNA"/>
</dbReference>